<dbReference type="InterPro" id="IPR018392">
    <property type="entry name" value="LysM"/>
</dbReference>
<feature type="compositionally biased region" description="Basic and acidic residues" evidence="1">
    <location>
        <begin position="234"/>
        <end position="243"/>
    </location>
</feature>
<dbReference type="InterPro" id="IPR036779">
    <property type="entry name" value="LysM_dom_sf"/>
</dbReference>
<dbReference type="GO" id="GO:0008233">
    <property type="term" value="F:peptidase activity"/>
    <property type="evidence" value="ECO:0007669"/>
    <property type="project" value="InterPro"/>
</dbReference>
<evidence type="ECO:0000259" key="2">
    <source>
        <dbReference type="PROSITE" id="PS51782"/>
    </source>
</evidence>
<organism evidence="3 4">
    <name type="scientific">Acinetobacter kookii</name>
    <dbReference type="NCBI Taxonomy" id="1226327"/>
    <lineage>
        <taxon>Bacteria</taxon>
        <taxon>Pseudomonadati</taxon>
        <taxon>Pseudomonadota</taxon>
        <taxon>Gammaproteobacteria</taxon>
        <taxon>Moraxellales</taxon>
        <taxon>Moraxellaceae</taxon>
        <taxon>Acinetobacter</taxon>
    </lineage>
</organism>
<feature type="region of interest" description="Disordered" evidence="1">
    <location>
        <begin position="219"/>
        <end position="277"/>
    </location>
</feature>
<dbReference type="STRING" id="1226327.SAMN05421732_10732"/>
<dbReference type="CDD" id="cd00118">
    <property type="entry name" value="LysM"/>
    <property type="match status" value="2"/>
</dbReference>
<dbReference type="PANTHER" id="PTHR33734">
    <property type="entry name" value="LYSM DOMAIN-CONTAINING GPI-ANCHORED PROTEIN 2"/>
    <property type="match status" value="1"/>
</dbReference>
<proteinExistence type="predicted"/>
<dbReference type="Pfam" id="PF01476">
    <property type="entry name" value="LysM"/>
    <property type="match status" value="2"/>
</dbReference>
<dbReference type="Proteomes" id="UP000243468">
    <property type="component" value="Unassembled WGS sequence"/>
</dbReference>
<feature type="domain" description="LysM" evidence="2">
    <location>
        <begin position="178"/>
        <end position="221"/>
    </location>
</feature>
<name>A0A1G6LTI5_9GAMM</name>
<dbReference type="PANTHER" id="PTHR33734:SF22">
    <property type="entry name" value="MEMBRANE-BOUND LYTIC MUREIN TRANSGLYCOSYLASE D"/>
    <property type="match status" value="1"/>
</dbReference>
<sequence>MDCLANIKFLDALDQPINGLFHQLWVGSILISDHVTIENGESVWIKRPVGTIIEVLVRSITSGKYEPKVKLQLIGEKTTFIVRSPKVLLKGVNLSAKDVATGTYVRSTYIVAEGDYLSRIADDNHTTTAELIRINNLKSDTDIHPGQVLKIPVKKVEVSMPPPESKPKLQQTRQEKTKIIVVQQKDSLPLIAKLTGNTVDEINKLNGLSNDKLSQNQKLKVYDRKVASPVSKPQPEKKKEETKTAMPPTVKQDASKNKEETPIAKVESQIPVSSKVSQRNEKAIGRLHPQVRALIRKFINDVYTKHQVQLVIVQDYRTYAQQDALYAKGRTASGNIVTNAKGGQSNHNFALAVDVFPLWEDGKLHMDAKSDATNIKILKKIALVGKSIGLEWGGDWKTIVDNPHFQLKTGKNMAQLRQLTKDAGGNPLKVKYDV</sequence>
<evidence type="ECO:0000256" key="1">
    <source>
        <dbReference type="SAM" id="MobiDB-lite"/>
    </source>
</evidence>
<dbReference type="InterPro" id="IPR039561">
    <property type="entry name" value="Peptidase_M15C"/>
</dbReference>
<accession>A0A1G6LTI5</accession>
<dbReference type="Gene3D" id="3.10.350.10">
    <property type="entry name" value="LysM domain"/>
    <property type="match status" value="2"/>
</dbReference>
<evidence type="ECO:0000313" key="4">
    <source>
        <dbReference type="Proteomes" id="UP000243468"/>
    </source>
</evidence>
<dbReference type="Gene3D" id="3.30.1380.10">
    <property type="match status" value="1"/>
</dbReference>
<evidence type="ECO:0000313" key="3">
    <source>
        <dbReference type="EMBL" id="SDC46414.1"/>
    </source>
</evidence>
<dbReference type="PROSITE" id="PS51782">
    <property type="entry name" value="LYSM"/>
    <property type="match status" value="2"/>
</dbReference>
<dbReference type="Pfam" id="PF13539">
    <property type="entry name" value="Peptidase_M15_4"/>
    <property type="match status" value="1"/>
</dbReference>
<dbReference type="EMBL" id="FMYO01000007">
    <property type="protein sequence ID" value="SDC46414.1"/>
    <property type="molecule type" value="Genomic_DNA"/>
</dbReference>
<dbReference type="InterPro" id="IPR009045">
    <property type="entry name" value="Zn_M74/Hedgehog-like"/>
</dbReference>
<dbReference type="RefSeq" id="WP_092820027.1">
    <property type="nucleotide sequence ID" value="NZ_BAABKJ010000009.1"/>
</dbReference>
<keyword evidence="4" id="KW-1185">Reference proteome</keyword>
<feature type="compositionally biased region" description="Basic and acidic residues" evidence="1">
    <location>
        <begin position="253"/>
        <end position="262"/>
    </location>
</feature>
<reference evidence="4" key="1">
    <citation type="submission" date="2016-09" db="EMBL/GenBank/DDBJ databases">
        <authorList>
            <person name="Varghese N."/>
            <person name="Submissions S."/>
        </authorList>
    </citation>
    <scope>NUCLEOTIDE SEQUENCE [LARGE SCALE GENOMIC DNA]</scope>
    <source>
        <strain evidence="4">ANC 4667</strain>
    </source>
</reference>
<dbReference type="AlphaFoldDB" id="A0A1G6LTI5"/>
<gene>
    <name evidence="3" type="ORF">SAMN05421732_10732</name>
</gene>
<dbReference type="OrthoDB" id="8479979at2"/>
<protein>
    <submittedName>
        <fullName evidence="3">Peptidoglycan L-alanyl-D-glutamate endopeptidase CwlK</fullName>
    </submittedName>
</protein>
<dbReference type="CDD" id="cd14845">
    <property type="entry name" value="L-Ala-D-Glu_peptidase_like"/>
    <property type="match status" value="1"/>
</dbReference>
<dbReference type="SUPFAM" id="SSF55166">
    <property type="entry name" value="Hedgehog/DD-peptidase"/>
    <property type="match status" value="1"/>
</dbReference>
<dbReference type="SMART" id="SM00257">
    <property type="entry name" value="LysM"/>
    <property type="match status" value="2"/>
</dbReference>
<feature type="domain" description="LysM" evidence="2">
    <location>
        <begin position="107"/>
        <end position="151"/>
    </location>
</feature>
<dbReference type="GO" id="GO:0008932">
    <property type="term" value="F:lytic endotransglycosylase activity"/>
    <property type="evidence" value="ECO:0007669"/>
    <property type="project" value="TreeGrafter"/>
</dbReference>
<dbReference type="SUPFAM" id="SSF54106">
    <property type="entry name" value="LysM domain"/>
    <property type="match status" value="2"/>
</dbReference>